<name>A0ABY7RU01_9FLAO</name>
<sequence>MKVISNMPVGKKTKGGIALPDTKEHRIVINKIIPAANNVYN</sequence>
<dbReference type="Proteomes" id="UP001202717">
    <property type="component" value="Chromosome"/>
</dbReference>
<keyword evidence="2" id="KW-1185">Reference proteome</keyword>
<accession>A0ABY7RU01</accession>
<protein>
    <submittedName>
        <fullName evidence="1">Uncharacterized protein</fullName>
    </submittedName>
</protein>
<dbReference type="EMBL" id="CP116221">
    <property type="protein sequence ID" value="WCO00579.1"/>
    <property type="molecule type" value="Genomic_DNA"/>
</dbReference>
<gene>
    <name evidence="1" type="ORF">MUN68_010930</name>
</gene>
<organism evidence="1 2">
    <name type="scientific">Psychroserpens ponticola</name>
    <dbReference type="NCBI Taxonomy" id="2932268"/>
    <lineage>
        <taxon>Bacteria</taxon>
        <taxon>Pseudomonadati</taxon>
        <taxon>Bacteroidota</taxon>
        <taxon>Flavobacteriia</taxon>
        <taxon>Flavobacteriales</taxon>
        <taxon>Flavobacteriaceae</taxon>
        <taxon>Psychroserpens</taxon>
    </lineage>
</organism>
<reference evidence="1 2" key="1">
    <citation type="submission" date="2023-01" db="EMBL/GenBank/DDBJ databases">
        <title>Psychroserpens ponticola sp. nov., isolated from seawater.</title>
        <authorList>
            <person name="Kristyanto S."/>
            <person name="Jung J."/>
            <person name="Kim J.M."/>
            <person name="Jeon C.O."/>
        </authorList>
    </citation>
    <scope>NUCLEOTIDE SEQUENCE [LARGE SCALE GENOMIC DNA]</scope>
    <source>
        <strain evidence="1 2">MSW6</strain>
    </source>
</reference>
<evidence type="ECO:0000313" key="1">
    <source>
        <dbReference type="EMBL" id="WCO00579.1"/>
    </source>
</evidence>
<evidence type="ECO:0000313" key="2">
    <source>
        <dbReference type="Proteomes" id="UP001202717"/>
    </source>
</evidence>
<proteinExistence type="predicted"/>
<dbReference type="RefSeq" id="WP_272792366.1">
    <property type="nucleotide sequence ID" value="NZ_CP116221.1"/>
</dbReference>